<reference evidence="1" key="1">
    <citation type="submission" date="2020-11" db="EMBL/GenBank/DDBJ databases">
        <authorList>
            <person name="Whitehead M."/>
        </authorList>
    </citation>
    <scope>NUCLEOTIDE SEQUENCE</scope>
    <source>
        <strain evidence="1">EGII</strain>
    </source>
</reference>
<dbReference type="Proteomes" id="UP000606786">
    <property type="component" value="Unassembled WGS sequence"/>
</dbReference>
<name>A0A811V849_CERCA</name>
<organism evidence="1 2">
    <name type="scientific">Ceratitis capitata</name>
    <name type="common">Mediterranean fruit fly</name>
    <name type="synonym">Tephritis capitata</name>
    <dbReference type="NCBI Taxonomy" id="7213"/>
    <lineage>
        <taxon>Eukaryota</taxon>
        <taxon>Metazoa</taxon>
        <taxon>Ecdysozoa</taxon>
        <taxon>Arthropoda</taxon>
        <taxon>Hexapoda</taxon>
        <taxon>Insecta</taxon>
        <taxon>Pterygota</taxon>
        <taxon>Neoptera</taxon>
        <taxon>Endopterygota</taxon>
        <taxon>Diptera</taxon>
        <taxon>Brachycera</taxon>
        <taxon>Muscomorpha</taxon>
        <taxon>Tephritoidea</taxon>
        <taxon>Tephritidae</taxon>
        <taxon>Ceratitis</taxon>
        <taxon>Ceratitis</taxon>
    </lineage>
</organism>
<accession>A0A811V849</accession>
<evidence type="ECO:0000313" key="1">
    <source>
        <dbReference type="EMBL" id="CAD7012358.1"/>
    </source>
</evidence>
<sequence length="105" mass="11459">MRALSTLTVPTAVAKCVCRTGHHRSLLVTNAAVHLGQGVFVRRPYGAFDQHPFATFLRVFGCRGRERERATEGVSGILLCPFCTEVVCLAGAACHTAFIFLFMIC</sequence>
<gene>
    <name evidence="1" type="ORF">CCAP1982_LOCUS20452</name>
</gene>
<protein>
    <submittedName>
        <fullName evidence="1">(Mediterranean fruit fly) hypothetical protein</fullName>
    </submittedName>
</protein>
<dbReference type="EMBL" id="CAJHJT010000056">
    <property type="protein sequence ID" value="CAD7012358.1"/>
    <property type="molecule type" value="Genomic_DNA"/>
</dbReference>
<keyword evidence="2" id="KW-1185">Reference proteome</keyword>
<comment type="caution">
    <text evidence="1">The sequence shown here is derived from an EMBL/GenBank/DDBJ whole genome shotgun (WGS) entry which is preliminary data.</text>
</comment>
<dbReference type="AlphaFoldDB" id="A0A811V849"/>
<proteinExistence type="predicted"/>
<evidence type="ECO:0000313" key="2">
    <source>
        <dbReference type="Proteomes" id="UP000606786"/>
    </source>
</evidence>